<dbReference type="PROSITE" id="PS51718">
    <property type="entry name" value="G_DYNAMIN_2"/>
    <property type="match status" value="1"/>
</dbReference>
<dbReference type="Gene3D" id="3.40.50.300">
    <property type="entry name" value="P-loop containing nucleotide triphosphate hydrolases"/>
    <property type="match status" value="1"/>
</dbReference>
<dbReference type="Gene3D" id="1.20.120.1240">
    <property type="entry name" value="Dynamin, middle domain"/>
    <property type="match status" value="1"/>
</dbReference>
<dbReference type="Pfam" id="PF00350">
    <property type="entry name" value="Dynamin_N"/>
    <property type="match status" value="1"/>
</dbReference>
<evidence type="ECO:0000313" key="7">
    <source>
        <dbReference type="Proteomes" id="UP000001542"/>
    </source>
</evidence>
<dbReference type="GO" id="GO:0005737">
    <property type="term" value="C:cytoplasm"/>
    <property type="evidence" value="ECO:0000318"/>
    <property type="project" value="GO_Central"/>
</dbReference>
<dbReference type="SMART" id="SM00053">
    <property type="entry name" value="DYNc"/>
    <property type="match status" value="1"/>
</dbReference>
<dbReference type="InterPro" id="IPR020850">
    <property type="entry name" value="GED_dom"/>
</dbReference>
<keyword evidence="1 3" id="KW-0547">Nucleotide-binding</keyword>
<dbReference type="SMART" id="SM00302">
    <property type="entry name" value="GED"/>
    <property type="match status" value="1"/>
</dbReference>
<dbReference type="Pfam" id="PF01031">
    <property type="entry name" value="Dynamin_M"/>
    <property type="match status" value="1"/>
</dbReference>
<dbReference type="eggNOG" id="KOG0446">
    <property type="taxonomic scope" value="Eukaryota"/>
</dbReference>
<feature type="domain" description="GED" evidence="4">
    <location>
        <begin position="548"/>
        <end position="639"/>
    </location>
</feature>
<comment type="similarity">
    <text evidence="3">Belongs to the TRAFAC class dynamin-like GTPase superfamily. Dynamin/Fzo/YdjA family.</text>
</comment>
<proteinExistence type="inferred from homology"/>
<dbReference type="GO" id="GO:0003924">
    <property type="term" value="F:GTPase activity"/>
    <property type="evidence" value="ECO:0000318"/>
    <property type="project" value="GO_Central"/>
</dbReference>
<dbReference type="Pfam" id="PF02212">
    <property type="entry name" value="GED"/>
    <property type="match status" value="1"/>
</dbReference>
<dbReference type="PROSITE" id="PS00410">
    <property type="entry name" value="G_DYNAMIN_1"/>
    <property type="match status" value="1"/>
</dbReference>
<dbReference type="STRING" id="5722.A2E540"/>
<dbReference type="OMA" id="MLEPCKQ"/>
<evidence type="ECO:0000313" key="6">
    <source>
        <dbReference type="EMBL" id="EAY12248.1"/>
    </source>
</evidence>
<dbReference type="EMBL" id="DS113305">
    <property type="protein sequence ID" value="EAY12248.1"/>
    <property type="molecule type" value="Genomic_DNA"/>
</dbReference>
<protein>
    <submittedName>
        <fullName evidence="6">Dynamin central region family protein</fullName>
    </submittedName>
</protein>
<dbReference type="InterPro" id="IPR027417">
    <property type="entry name" value="P-loop_NTPase"/>
</dbReference>
<dbReference type="SUPFAM" id="SSF52540">
    <property type="entry name" value="P-loop containing nucleoside triphosphate hydrolases"/>
    <property type="match status" value="1"/>
</dbReference>
<reference evidence="6" key="2">
    <citation type="journal article" date="2007" name="Science">
        <title>Draft genome sequence of the sexually transmitted pathogen Trichomonas vaginalis.</title>
        <authorList>
            <person name="Carlton J.M."/>
            <person name="Hirt R.P."/>
            <person name="Silva J.C."/>
            <person name="Delcher A.L."/>
            <person name="Schatz M."/>
            <person name="Zhao Q."/>
            <person name="Wortman J.R."/>
            <person name="Bidwell S.L."/>
            <person name="Alsmark U.C.M."/>
            <person name="Besteiro S."/>
            <person name="Sicheritz-Ponten T."/>
            <person name="Noel C.J."/>
            <person name="Dacks J.B."/>
            <person name="Foster P.G."/>
            <person name="Simillion C."/>
            <person name="Van de Peer Y."/>
            <person name="Miranda-Saavedra D."/>
            <person name="Barton G.J."/>
            <person name="Westrop G.D."/>
            <person name="Mueller S."/>
            <person name="Dessi D."/>
            <person name="Fiori P.L."/>
            <person name="Ren Q."/>
            <person name="Paulsen I."/>
            <person name="Zhang H."/>
            <person name="Bastida-Corcuera F.D."/>
            <person name="Simoes-Barbosa A."/>
            <person name="Brown M.T."/>
            <person name="Hayes R.D."/>
            <person name="Mukherjee M."/>
            <person name="Okumura C.Y."/>
            <person name="Schneider R."/>
            <person name="Smith A.J."/>
            <person name="Vanacova S."/>
            <person name="Villalvazo M."/>
            <person name="Haas B.J."/>
            <person name="Pertea M."/>
            <person name="Feldblyum T.V."/>
            <person name="Utterback T.R."/>
            <person name="Shu C.L."/>
            <person name="Osoegawa K."/>
            <person name="de Jong P.J."/>
            <person name="Hrdy I."/>
            <person name="Horvathova L."/>
            <person name="Zubacova Z."/>
            <person name="Dolezal P."/>
            <person name="Malik S.B."/>
            <person name="Logsdon J.M. Jr."/>
            <person name="Henze K."/>
            <person name="Gupta A."/>
            <person name="Wang C.C."/>
            <person name="Dunne R.L."/>
            <person name="Upcroft J.A."/>
            <person name="Upcroft P."/>
            <person name="White O."/>
            <person name="Salzberg S.L."/>
            <person name="Tang P."/>
            <person name="Chiu C.-H."/>
            <person name="Lee Y.-S."/>
            <person name="Embley T.M."/>
            <person name="Coombs G.H."/>
            <person name="Mottram J.C."/>
            <person name="Tachezy J."/>
            <person name="Fraser-Liggett C.M."/>
            <person name="Johnson P.J."/>
        </authorList>
    </citation>
    <scope>NUCLEOTIDE SEQUENCE [LARGE SCALE GENOMIC DNA]</scope>
    <source>
        <strain evidence="6">G3</strain>
    </source>
</reference>
<dbReference type="InterPro" id="IPR030381">
    <property type="entry name" value="G_DYNAMIN_dom"/>
</dbReference>
<dbReference type="PROSITE" id="PS51388">
    <property type="entry name" value="GED"/>
    <property type="match status" value="1"/>
</dbReference>
<dbReference type="KEGG" id="tva:4770210"/>
<dbReference type="OrthoDB" id="5061070at2759"/>
<evidence type="ECO:0000259" key="4">
    <source>
        <dbReference type="PROSITE" id="PS51388"/>
    </source>
</evidence>
<dbReference type="GO" id="GO:0008017">
    <property type="term" value="F:microtubule binding"/>
    <property type="evidence" value="ECO:0000318"/>
    <property type="project" value="GO_Central"/>
</dbReference>
<dbReference type="CDD" id="cd08771">
    <property type="entry name" value="DLP_1"/>
    <property type="match status" value="1"/>
</dbReference>
<dbReference type="VEuPathDB" id="TrichDB:TVAG_028010"/>
<dbReference type="RefSeq" id="XP_001324471.1">
    <property type="nucleotide sequence ID" value="XM_001324436.1"/>
</dbReference>
<organism evidence="6 7">
    <name type="scientific">Trichomonas vaginalis (strain ATCC PRA-98 / G3)</name>
    <dbReference type="NCBI Taxonomy" id="412133"/>
    <lineage>
        <taxon>Eukaryota</taxon>
        <taxon>Metamonada</taxon>
        <taxon>Parabasalia</taxon>
        <taxon>Trichomonadida</taxon>
        <taxon>Trichomonadidae</taxon>
        <taxon>Trichomonas</taxon>
    </lineage>
</organism>
<dbReference type="FunFam" id="3.40.50.300:FF:003484">
    <property type="entry name" value="Dynamin central region family protein"/>
    <property type="match status" value="1"/>
</dbReference>
<evidence type="ECO:0000256" key="1">
    <source>
        <dbReference type="ARBA" id="ARBA00022741"/>
    </source>
</evidence>
<gene>
    <name evidence="6" type="ORF">TVAG_028010</name>
</gene>
<dbReference type="GO" id="GO:0005874">
    <property type="term" value="C:microtubule"/>
    <property type="evidence" value="ECO:0000318"/>
    <property type="project" value="GO_Central"/>
</dbReference>
<sequence length="639" mass="71819">MEDLIPIINSLQDVFAAVGSDVISLPQIAVVGSQSSGKSSVLESIVGRDFLPRGSGIVTRRPLILQLVHLDKVPQKGDPQEYGEFAHKPGKIFTDFQKINDEIIAETDRVTGTGRNVSKEPIRLKLWSPNVLNLTLVDLPGLTKNAVEGQPKSIVQEIYDMVKEFVDKPECLILAVSPANSDLANSDALRLARDVDPKGDRTVGVITKIDLMDAGTDCRDVLENRVYPLKLGYIGVVNRSQAAINSKVSMEKARQAEREFFENHRDYSDLADKCGTKYLTTILNRLLMEHIRTTMPALRHKIQTMLEEKERELEGYGSDPTKNAATINAFILDVISKYLDIFNNFLAGKRADGSESTDESTAHGGRIPALFTDKFNAELDALPGLTNSKPKQIYNMIKNHTGISVPIFTPDYAYDDLVKQIIEQFREPSLNLIDDVVKILFEMHSEVKFMELDRFNVLEGSIRAVVDDCIRECVVPCKQFINDLIDSERSFINSKRPDFRGPERIYAGKAKDLRARPLPPRPPVLDPVAVSTLFGSSKNYTQHQGQELQELQASAQEYFEIIREQLKDIIPKTVIRLVVQKSTENLRPKMIRDVFNAADSLQLMQEDPSITKKRISCTQIVEALRRAQQILLEVRTAKF</sequence>
<dbReference type="SMR" id="A2E540"/>
<name>A2E540_TRIV3</name>
<dbReference type="InterPro" id="IPR000375">
    <property type="entry name" value="Dynamin_stalk"/>
</dbReference>
<evidence type="ECO:0000259" key="5">
    <source>
        <dbReference type="PROSITE" id="PS51718"/>
    </source>
</evidence>
<dbReference type="InterPro" id="IPR003130">
    <property type="entry name" value="GED"/>
</dbReference>
<dbReference type="VEuPathDB" id="TrichDB:TVAGG3_0420750"/>
<dbReference type="FunCoup" id="A2E540">
    <property type="interactions" value="739"/>
</dbReference>
<dbReference type="InterPro" id="IPR019762">
    <property type="entry name" value="Dynamin_GTPase_CS"/>
</dbReference>
<evidence type="ECO:0000256" key="3">
    <source>
        <dbReference type="RuleBase" id="RU003932"/>
    </source>
</evidence>
<dbReference type="InterPro" id="IPR022812">
    <property type="entry name" value="Dynamin"/>
</dbReference>
<dbReference type="PANTHER" id="PTHR11566:SF21">
    <property type="entry name" value="DYNAMIN RELATED PROTEIN 1, ISOFORM A"/>
    <property type="match status" value="1"/>
</dbReference>
<dbReference type="GO" id="GO:0005525">
    <property type="term" value="F:GTP binding"/>
    <property type="evidence" value="ECO:0007669"/>
    <property type="project" value="UniProtKB-KW"/>
</dbReference>
<dbReference type="PANTHER" id="PTHR11566">
    <property type="entry name" value="DYNAMIN"/>
    <property type="match status" value="1"/>
</dbReference>
<dbReference type="AlphaFoldDB" id="A2E540"/>
<reference evidence="6" key="1">
    <citation type="submission" date="2006-10" db="EMBL/GenBank/DDBJ databases">
        <authorList>
            <person name="Amadeo P."/>
            <person name="Zhao Q."/>
            <person name="Wortman J."/>
            <person name="Fraser-Liggett C."/>
            <person name="Carlton J."/>
        </authorList>
    </citation>
    <scope>NUCLEOTIDE SEQUENCE</scope>
    <source>
        <strain evidence="6">G3</strain>
    </source>
</reference>
<dbReference type="InterPro" id="IPR045063">
    <property type="entry name" value="Dynamin_N"/>
</dbReference>
<dbReference type="InParanoid" id="A2E540"/>
<accession>A2E540</accession>
<evidence type="ECO:0000256" key="2">
    <source>
        <dbReference type="ARBA" id="ARBA00023134"/>
    </source>
</evidence>
<dbReference type="PRINTS" id="PR00195">
    <property type="entry name" value="DYNAMIN"/>
</dbReference>
<keyword evidence="7" id="KW-1185">Reference proteome</keyword>
<dbReference type="GO" id="GO:0016020">
    <property type="term" value="C:membrane"/>
    <property type="evidence" value="ECO:0000318"/>
    <property type="project" value="GO_Central"/>
</dbReference>
<keyword evidence="2 3" id="KW-0342">GTP-binding</keyword>
<feature type="domain" description="Dynamin-type G" evidence="5">
    <location>
        <begin position="22"/>
        <end position="296"/>
    </location>
</feature>
<dbReference type="Proteomes" id="UP000001542">
    <property type="component" value="Unassembled WGS sequence"/>
</dbReference>
<dbReference type="InterPro" id="IPR001401">
    <property type="entry name" value="Dynamin_GTPase"/>
</dbReference>